<name>A0A2Z3H444_9BACT</name>
<evidence type="ECO:0000313" key="10">
    <source>
        <dbReference type="Proteomes" id="UP000245802"/>
    </source>
</evidence>
<accession>A0A2Z3H444</accession>
<evidence type="ECO:0000313" key="9">
    <source>
        <dbReference type="EMBL" id="AWM38366.1"/>
    </source>
</evidence>
<feature type="transmembrane region" description="Helical" evidence="7">
    <location>
        <begin position="412"/>
        <end position="431"/>
    </location>
</feature>
<dbReference type="Pfam" id="PF07690">
    <property type="entry name" value="MFS_1"/>
    <property type="match status" value="1"/>
</dbReference>
<feature type="transmembrane region" description="Helical" evidence="7">
    <location>
        <begin position="229"/>
        <end position="246"/>
    </location>
</feature>
<dbReference type="InterPro" id="IPR011701">
    <property type="entry name" value="MFS"/>
</dbReference>
<dbReference type="Gene3D" id="1.20.1250.20">
    <property type="entry name" value="MFS general substrate transporter like domains"/>
    <property type="match status" value="2"/>
</dbReference>
<dbReference type="PANTHER" id="PTHR23514:SF3">
    <property type="entry name" value="BYPASS OF STOP CODON PROTEIN 6"/>
    <property type="match status" value="1"/>
</dbReference>
<feature type="transmembrane region" description="Helical" evidence="7">
    <location>
        <begin position="325"/>
        <end position="343"/>
    </location>
</feature>
<sequence length="627" mass="67275">MTTLPQTETLVSSSSSPGRNEKVLFWASFFTLIAAGIGFSVRGFILKDWGNQFGFTQSELGTITGGGLIGFGIAIIFFSFCADRFGYGKLMMVAFLLHSSSALVTFAAAPVYGMYGKAGAYWCLYLGMWLFALGNGTCEAVINPLTATLFPRNKTHWLNILHAGWPLGLILGALIVLGFKQMAPNAQWEIKLGVFLVPVLLYGLMMFNRPFPESEAKSAGVPLSEMMRTVGMLGAAVAIGLVGVLLNNELPGLLAKVGVGAPPWIGWVVAGVIWLGYGVIVRFAPGNLIIAFLYLLHALVGYVELGTDSWIGNITERVLADETQATLAFMWTNALMFTLRFFAGPIVEKINPIGLLCVSAVLGTAGLAALGLDFTSSTWPWMLAVTVYGLGKTFYWPTLLGVISERFPKGGALALGISGGIGMMSAGLLGAPGIGYKQDYFAVEKIQATAPSTYERYVARGEDGKPAARGFPLLTGLMPTQLPPVAGLDNGKLKVFDDWGGVIDESGNRKEGKKTTLESDIETVARLEAEGKPAGKELKESLDGLKKWWDKEGRPNYAADKEKLSEARLSGAKQALLYTAVVPAVLAVGFLLLILYFMVTGGYKQVHLVGERPYRATGGAPAEDWGR</sequence>
<dbReference type="PANTHER" id="PTHR23514">
    <property type="entry name" value="BYPASS OF STOP CODON PROTEIN 6"/>
    <property type="match status" value="1"/>
</dbReference>
<dbReference type="InterPro" id="IPR020846">
    <property type="entry name" value="MFS_dom"/>
</dbReference>
<keyword evidence="3" id="KW-0813">Transport</keyword>
<evidence type="ECO:0000259" key="8">
    <source>
        <dbReference type="PROSITE" id="PS50850"/>
    </source>
</evidence>
<evidence type="ECO:0000256" key="5">
    <source>
        <dbReference type="ARBA" id="ARBA00022989"/>
    </source>
</evidence>
<keyword evidence="6 7" id="KW-0472">Membrane</keyword>
<feature type="transmembrane region" description="Helical" evidence="7">
    <location>
        <begin position="157"/>
        <end position="178"/>
    </location>
</feature>
<evidence type="ECO:0000256" key="6">
    <source>
        <dbReference type="ARBA" id="ARBA00023136"/>
    </source>
</evidence>
<gene>
    <name evidence="9" type="ORF">C1280_16125</name>
</gene>
<keyword evidence="5 7" id="KW-1133">Transmembrane helix</keyword>
<dbReference type="InterPro" id="IPR036259">
    <property type="entry name" value="MFS_trans_sf"/>
</dbReference>
<dbReference type="GO" id="GO:0012505">
    <property type="term" value="C:endomembrane system"/>
    <property type="evidence" value="ECO:0007669"/>
    <property type="project" value="UniProtKB-SubCell"/>
</dbReference>
<feature type="transmembrane region" description="Helical" evidence="7">
    <location>
        <begin position="261"/>
        <end position="281"/>
    </location>
</feature>
<feature type="transmembrane region" description="Helical" evidence="7">
    <location>
        <begin position="119"/>
        <end position="145"/>
    </location>
</feature>
<feature type="transmembrane region" description="Helical" evidence="7">
    <location>
        <begin position="575"/>
        <end position="599"/>
    </location>
</feature>
<dbReference type="OrthoDB" id="9783757at2"/>
<protein>
    <submittedName>
        <fullName evidence="9">MFS transporter</fullName>
    </submittedName>
</protein>
<reference evidence="9 10" key="1">
    <citation type="submission" date="2018-01" db="EMBL/GenBank/DDBJ databases">
        <title>G. obscuriglobus.</title>
        <authorList>
            <person name="Franke J."/>
            <person name="Blomberg W."/>
            <person name="Selmecki A."/>
        </authorList>
    </citation>
    <scope>NUCLEOTIDE SEQUENCE [LARGE SCALE GENOMIC DNA]</scope>
    <source>
        <strain evidence="9 10">DSM 5831</strain>
    </source>
</reference>
<dbReference type="PROSITE" id="PS50850">
    <property type="entry name" value="MFS"/>
    <property type="match status" value="1"/>
</dbReference>
<feature type="transmembrane region" description="Helical" evidence="7">
    <location>
        <begin position="93"/>
        <end position="113"/>
    </location>
</feature>
<evidence type="ECO:0000256" key="1">
    <source>
        <dbReference type="ARBA" id="ARBA00004127"/>
    </source>
</evidence>
<dbReference type="KEGG" id="gog:C1280_16125"/>
<dbReference type="AlphaFoldDB" id="A0A2Z3H444"/>
<evidence type="ECO:0000256" key="4">
    <source>
        <dbReference type="ARBA" id="ARBA00022692"/>
    </source>
</evidence>
<dbReference type="GO" id="GO:0022857">
    <property type="term" value="F:transmembrane transporter activity"/>
    <property type="evidence" value="ECO:0007669"/>
    <property type="project" value="InterPro"/>
</dbReference>
<dbReference type="InterPro" id="IPR051788">
    <property type="entry name" value="MFS_Transporter"/>
</dbReference>
<evidence type="ECO:0000256" key="2">
    <source>
        <dbReference type="ARBA" id="ARBA00008335"/>
    </source>
</evidence>
<dbReference type="Proteomes" id="UP000245802">
    <property type="component" value="Chromosome"/>
</dbReference>
<proteinExistence type="inferred from homology"/>
<feature type="transmembrane region" description="Helical" evidence="7">
    <location>
        <begin position="378"/>
        <end position="400"/>
    </location>
</feature>
<dbReference type="EMBL" id="CP025958">
    <property type="protein sequence ID" value="AWM38366.1"/>
    <property type="molecule type" value="Genomic_DNA"/>
</dbReference>
<dbReference type="GO" id="GO:0016020">
    <property type="term" value="C:membrane"/>
    <property type="evidence" value="ECO:0007669"/>
    <property type="project" value="TreeGrafter"/>
</dbReference>
<feature type="transmembrane region" description="Helical" evidence="7">
    <location>
        <begin position="23"/>
        <end position="45"/>
    </location>
</feature>
<feature type="transmembrane region" description="Helical" evidence="7">
    <location>
        <begin position="60"/>
        <end position="81"/>
    </location>
</feature>
<evidence type="ECO:0000256" key="3">
    <source>
        <dbReference type="ARBA" id="ARBA00022448"/>
    </source>
</evidence>
<evidence type="ECO:0000256" key="7">
    <source>
        <dbReference type="SAM" id="Phobius"/>
    </source>
</evidence>
<keyword evidence="4 7" id="KW-0812">Transmembrane</keyword>
<feature type="transmembrane region" description="Helical" evidence="7">
    <location>
        <begin position="288"/>
        <end position="305"/>
    </location>
</feature>
<feature type="domain" description="Major facilitator superfamily (MFS) profile" evidence="8">
    <location>
        <begin position="24"/>
        <end position="463"/>
    </location>
</feature>
<organism evidence="9 10">
    <name type="scientific">Gemmata obscuriglobus</name>
    <dbReference type="NCBI Taxonomy" id="114"/>
    <lineage>
        <taxon>Bacteria</taxon>
        <taxon>Pseudomonadati</taxon>
        <taxon>Planctomycetota</taxon>
        <taxon>Planctomycetia</taxon>
        <taxon>Gemmatales</taxon>
        <taxon>Gemmataceae</taxon>
        <taxon>Gemmata</taxon>
    </lineage>
</organism>
<dbReference type="SUPFAM" id="SSF103473">
    <property type="entry name" value="MFS general substrate transporter"/>
    <property type="match status" value="1"/>
</dbReference>
<comment type="subcellular location">
    <subcellularLocation>
        <location evidence="1">Endomembrane system</location>
        <topology evidence="1">Multi-pass membrane protein</topology>
    </subcellularLocation>
</comment>
<feature type="transmembrane region" description="Helical" evidence="7">
    <location>
        <begin position="350"/>
        <end position="372"/>
    </location>
</feature>
<comment type="similarity">
    <text evidence="2">Belongs to the major facilitator superfamily.</text>
</comment>
<feature type="transmembrane region" description="Helical" evidence="7">
    <location>
        <begin position="190"/>
        <end position="208"/>
    </location>
</feature>
<keyword evidence="10" id="KW-1185">Reference proteome</keyword>